<dbReference type="FunFam" id="3.30.160.60:FF:000358">
    <property type="entry name" value="zinc finger protein 24"/>
    <property type="match status" value="2"/>
</dbReference>
<dbReference type="GO" id="GO:0000978">
    <property type="term" value="F:RNA polymerase II cis-regulatory region sequence-specific DNA binding"/>
    <property type="evidence" value="ECO:0007669"/>
    <property type="project" value="TreeGrafter"/>
</dbReference>
<accession>A0A7D9E352</accession>
<reference evidence="6" key="1">
    <citation type="submission" date="2020-04" db="EMBL/GenBank/DDBJ databases">
        <authorList>
            <person name="Alioto T."/>
            <person name="Alioto T."/>
            <person name="Gomez Garrido J."/>
        </authorList>
    </citation>
    <scope>NUCLEOTIDE SEQUENCE</scope>
    <source>
        <strain evidence="6">A484AB</strain>
    </source>
</reference>
<evidence type="ECO:0000256" key="4">
    <source>
        <dbReference type="ARBA" id="ARBA00022833"/>
    </source>
</evidence>
<dbReference type="AlphaFoldDB" id="A0A7D9E352"/>
<dbReference type="PANTHER" id="PTHR23235">
    <property type="entry name" value="KRUEPPEL-LIKE TRANSCRIPTION FACTOR"/>
    <property type="match status" value="1"/>
</dbReference>
<evidence type="ECO:0000313" key="7">
    <source>
        <dbReference type="Proteomes" id="UP001152795"/>
    </source>
</evidence>
<dbReference type="Pfam" id="PF00096">
    <property type="entry name" value="zf-C2H2"/>
    <property type="match status" value="5"/>
</dbReference>
<evidence type="ECO:0000256" key="2">
    <source>
        <dbReference type="ARBA" id="ARBA00022737"/>
    </source>
</evidence>
<dbReference type="SMART" id="SM00355">
    <property type="entry name" value="ZnF_C2H2"/>
    <property type="match status" value="8"/>
</dbReference>
<evidence type="ECO:0000256" key="5">
    <source>
        <dbReference type="SAM" id="MobiDB-lite"/>
    </source>
</evidence>
<dbReference type="Gene3D" id="3.30.160.60">
    <property type="entry name" value="Classic Zinc Finger"/>
    <property type="match status" value="7"/>
</dbReference>
<feature type="region of interest" description="Disordered" evidence="5">
    <location>
        <begin position="264"/>
        <end position="351"/>
    </location>
</feature>
<feature type="compositionally biased region" description="Polar residues" evidence="5">
    <location>
        <begin position="282"/>
        <end position="291"/>
    </location>
</feature>
<dbReference type="GO" id="GO:0008270">
    <property type="term" value="F:zinc ion binding"/>
    <property type="evidence" value="ECO:0007669"/>
    <property type="project" value="UniProtKB-KW"/>
</dbReference>
<dbReference type="PANTHER" id="PTHR23235:SF178">
    <property type="entry name" value="C2H2-TYPE DOMAIN-CONTAINING PROTEIN-RELATED"/>
    <property type="match status" value="1"/>
</dbReference>
<keyword evidence="7" id="KW-1185">Reference proteome</keyword>
<evidence type="ECO:0000256" key="1">
    <source>
        <dbReference type="ARBA" id="ARBA00022723"/>
    </source>
</evidence>
<keyword evidence="4" id="KW-0862">Zinc</keyword>
<dbReference type="PROSITE" id="PS00028">
    <property type="entry name" value="ZINC_FINGER_C2H2_1"/>
    <property type="match status" value="8"/>
</dbReference>
<keyword evidence="3" id="KW-0863">Zinc-finger</keyword>
<organism evidence="6 7">
    <name type="scientific">Paramuricea clavata</name>
    <name type="common">Red gorgonian</name>
    <name type="synonym">Violescent sea-whip</name>
    <dbReference type="NCBI Taxonomy" id="317549"/>
    <lineage>
        <taxon>Eukaryota</taxon>
        <taxon>Metazoa</taxon>
        <taxon>Cnidaria</taxon>
        <taxon>Anthozoa</taxon>
        <taxon>Octocorallia</taxon>
        <taxon>Malacalcyonacea</taxon>
        <taxon>Plexauridae</taxon>
        <taxon>Paramuricea</taxon>
    </lineage>
</organism>
<comment type="caution">
    <text evidence="6">The sequence shown here is derived from an EMBL/GenBank/DDBJ whole genome shotgun (WGS) entry which is preliminary data.</text>
</comment>
<proteinExistence type="predicted"/>
<dbReference type="FunFam" id="3.30.160.60:FF:000624">
    <property type="entry name" value="zinc finger protein 697"/>
    <property type="match status" value="1"/>
</dbReference>
<feature type="compositionally biased region" description="Basic and acidic residues" evidence="5">
    <location>
        <begin position="266"/>
        <end position="280"/>
    </location>
</feature>
<gene>
    <name evidence="6" type="ORF">PACLA_8A069903</name>
</gene>
<dbReference type="PROSITE" id="PS50157">
    <property type="entry name" value="ZINC_FINGER_C2H2_2"/>
    <property type="match status" value="7"/>
</dbReference>
<dbReference type="OrthoDB" id="5957667at2759"/>
<sequence>MEKYENSNALPSPEYDLYTAEYLRALFTLLDPSQSYRYPATNLSSPYIPTYKTQARQSEASLEARRRFLNFNQVYAQNFSPFMIEVLRNLPRHRRLGRTCHNSHKKRLNSKTPDYLELNRRRPSVIRRSLKSGTKCSSPREAVLEPSFENDHEMNTEQEITPVTPNITPQLYGNFIHKHPQLSTKDSRIMSPSVPNYLQPEASVIPKSPHLSTNDLQVIHKVPQREHRRSPIIQNTTPFTPKECQPDHVMLPITPKRPFVSSIMHSTEHQKPSVIQEKHRTSSQTTETSCDLTPVNGKSDLDKATPDHGNLIETENPQQRNSLSVDSTTNPIEQSRTSVKNSDTAKPDVPSLVQNENIQPSKKEKKYKYCCFHCKKRFRWFSHWQAHERIHTGVRPYKCSQCDRSFTRGDGLQAHMMIHSTKKPHQCSICSKLFARKSMLEKHILEHTGVIPYKCDVCQDELLDPESIEVHLAQHEEQKRFTCQYCQRCFVNGRRLVRHIRAHTGEKPFPCSQCKMRFSKKSALLIHHRVHTGIKPFSCPDCGKCFSISGNLRRHLLVHTGERPYPCEKCKKRFNNKSHLARHISSQHGN</sequence>
<name>A0A7D9E352_PARCT</name>
<dbReference type="EMBL" id="CACRXK020003150">
    <property type="protein sequence ID" value="CAB3997635.1"/>
    <property type="molecule type" value="Genomic_DNA"/>
</dbReference>
<dbReference type="SUPFAM" id="SSF57667">
    <property type="entry name" value="beta-beta-alpha zinc fingers"/>
    <property type="match status" value="4"/>
</dbReference>
<evidence type="ECO:0000256" key="3">
    <source>
        <dbReference type="ARBA" id="ARBA00022771"/>
    </source>
</evidence>
<evidence type="ECO:0000313" key="6">
    <source>
        <dbReference type="EMBL" id="CAB3997635.1"/>
    </source>
</evidence>
<protein>
    <submittedName>
        <fullName evidence="6">Gastrula zinc finger -like</fullName>
    </submittedName>
</protein>
<dbReference type="InterPro" id="IPR013087">
    <property type="entry name" value="Znf_C2H2_type"/>
</dbReference>
<keyword evidence="1" id="KW-0479">Metal-binding</keyword>
<dbReference type="Proteomes" id="UP001152795">
    <property type="component" value="Unassembled WGS sequence"/>
</dbReference>
<dbReference type="GO" id="GO:0000981">
    <property type="term" value="F:DNA-binding transcription factor activity, RNA polymerase II-specific"/>
    <property type="evidence" value="ECO:0007669"/>
    <property type="project" value="TreeGrafter"/>
</dbReference>
<feature type="compositionally biased region" description="Polar residues" evidence="5">
    <location>
        <begin position="313"/>
        <end position="344"/>
    </location>
</feature>
<dbReference type="FunFam" id="3.30.160.60:FF:002343">
    <property type="entry name" value="Zinc finger protein 33A"/>
    <property type="match status" value="1"/>
</dbReference>
<dbReference type="InterPro" id="IPR036236">
    <property type="entry name" value="Znf_C2H2_sf"/>
</dbReference>
<keyword evidence="2" id="KW-0677">Repeat</keyword>